<evidence type="ECO:0000313" key="2">
    <source>
        <dbReference type="Proteomes" id="UP001611450"/>
    </source>
</evidence>
<keyword evidence="2" id="KW-1185">Reference proteome</keyword>
<sequence>MNGQPPLLPAGPGSVLDAQSILNGTADMRTYRRKHLVIYVRPRRGLAWDIGLLKANHQASLSTLTSCIEWLDTHFGWELVSVFTRQVDKYYIHHAMLRRGTPNRQV</sequence>
<comment type="caution">
    <text evidence="1">The sequence shown here is derived from an EMBL/GenBank/DDBJ whole genome shotgun (WGS) entry which is preliminary data.</text>
</comment>
<name>A0ABW7WEB2_9NOCA</name>
<reference evidence="1 2" key="1">
    <citation type="submission" date="2024-10" db="EMBL/GenBank/DDBJ databases">
        <title>The Natural Products Discovery Center: Release of the First 8490 Sequenced Strains for Exploring Actinobacteria Biosynthetic Diversity.</title>
        <authorList>
            <person name="Kalkreuter E."/>
            <person name="Kautsar S.A."/>
            <person name="Yang D."/>
            <person name="Bader C.D."/>
            <person name="Teijaro C.N."/>
            <person name="Fluegel L."/>
            <person name="Davis C.M."/>
            <person name="Simpson J.R."/>
            <person name="Lauterbach L."/>
            <person name="Steele A.D."/>
            <person name="Gui C."/>
            <person name="Meng S."/>
            <person name="Li G."/>
            <person name="Viehrig K."/>
            <person name="Ye F."/>
            <person name="Su P."/>
            <person name="Kiefer A.F."/>
            <person name="Nichols A."/>
            <person name="Cepeda A.J."/>
            <person name="Yan W."/>
            <person name="Fan B."/>
            <person name="Jiang Y."/>
            <person name="Adhikari A."/>
            <person name="Zheng C.-J."/>
            <person name="Schuster L."/>
            <person name="Cowan T.M."/>
            <person name="Smanski M.J."/>
            <person name="Chevrette M.G."/>
            <person name="De Carvalho L.P.S."/>
            <person name="Shen B."/>
        </authorList>
    </citation>
    <scope>NUCLEOTIDE SEQUENCE [LARGE SCALE GENOMIC DNA]</scope>
    <source>
        <strain evidence="1 2">NPDC019626</strain>
    </source>
</reference>
<protein>
    <submittedName>
        <fullName evidence="1">Uncharacterized protein</fullName>
    </submittedName>
</protein>
<evidence type="ECO:0000313" key="1">
    <source>
        <dbReference type="EMBL" id="MFI2320364.1"/>
    </source>
</evidence>
<accession>A0ABW7WEB2</accession>
<organism evidence="1 2">
    <name type="scientific">Nocardia beijingensis</name>
    <dbReference type="NCBI Taxonomy" id="95162"/>
    <lineage>
        <taxon>Bacteria</taxon>
        <taxon>Bacillati</taxon>
        <taxon>Actinomycetota</taxon>
        <taxon>Actinomycetes</taxon>
        <taxon>Mycobacteriales</taxon>
        <taxon>Nocardiaceae</taxon>
        <taxon>Nocardia</taxon>
    </lineage>
</organism>
<dbReference type="Proteomes" id="UP001611450">
    <property type="component" value="Unassembled WGS sequence"/>
</dbReference>
<dbReference type="EMBL" id="JBIRXV010000001">
    <property type="protein sequence ID" value="MFI2320364.1"/>
    <property type="molecule type" value="Genomic_DNA"/>
</dbReference>
<proteinExistence type="predicted"/>
<dbReference type="RefSeq" id="WP_396945177.1">
    <property type="nucleotide sequence ID" value="NZ_JBIRXV010000001.1"/>
</dbReference>
<gene>
    <name evidence="1" type="ORF">ACH47G_07730</name>
</gene>